<evidence type="ECO:0000313" key="2">
    <source>
        <dbReference type="Proteomes" id="UP000682134"/>
    </source>
</evidence>
<dbReference type="Proteomes" id="UP000682134">
    <property type="component" value="Unassembled WGS sequence"/>
</dbReference>
<dbReference type="AlphaFoldDB" id="A0A940NSJ9"/>
<proteinExistence type="predicted"/>
<gene>
    <name evidence="1" type="ORF">J5Y03_02785</name>
</gene>
<reference evidence="1" key="1">
    <citation type="submission" date="2021-04" db="EMBL/GenBank/DDBJ databases">
        <title>Genome seq and assembly of Bacillus sp.</title>
        <authorList>
            <person name="Chhetri G."/>
        </authorList>
    </citation>
    <scope>NUCLEOTIDE SEQUENCE</scope>
    <source>
        <strain evidence="1">RG28</strain>
    </source>
</reference>
<keyword evidence="2" id="KW-1185">Reference proteome</keyword>
<sequence length="107" mass="11936">MGDWGPDNLPDLLLIVASDNDSFLQERLKILTETIDKKGGIKLTHVEEGRVSSVQPGHEHFGLKDGISQPGIRGCISDMSEDFLTPRFIDPKDERAKMFSRPGEMLI</sequence>
<dbReference type="SUPFAM" id="SSF54909">
    <property type="entry name" value="Dimeric alpha+beta barrel"/>
    <property type="match status" value="1"/>
</dbReference>
<evidence type="ECO:0000313" key="1">
    <source>
        <dbReference type="EMBL" id="MBP0724108.1"/>
    </source>
</evidence>
<name>A0A940NSJ9_9BACI</name>
<dbReference type="InterPro" id="IPR011008">
    <property type="entry name" value="Dimeric_a/b-barrel"/>
</dbReference>
<dbReference type="EMBL" id="JAGIYQ010000002">
    <property type="protein sequence ID" value="MBP0724108.1"/>
    <property type="molecule type" value="Genomic_DNA"/>
</dbReference>
<comment type="caution">
    <text evidence="1">The sequence shown here is derived from an EMBL/GenBank/DDBJ whole genome shotgun (WGS) entry which is preliminary data.</text>
</comment>
<protein>
    <submittedName>
        <fullName evidence="1">Uncharacterized protein</fullName>
    </submittedName>
</protein>
<organism evidence="1 2">
    <name type="scientific">Gottfriedia endophytica</name>
    <dbReference type="NCBI Taxonomy" id="2820819"/>
    <lineage>
        <taxon>Bacteria</taxon>
        <taxon>Bacillati</taxon>
        <taxon>Bacillota</taxon>
        <taxon>Bacilli</taxon>
        <taxon>Bacillales</taxon>
        <taxon>Bacillaceae</taxon>
        <taxon>Gottfriedia</taxon>
    </lineage>
</organism>
<dbReference type="RefSeq" id="WP_209402292.1">
    <property type="nucleotide sequence ID" value="NZ_JAGIYQ010000002.1"/>
</dbReference>
<accession>A0A940NSJ9</accession>